<feature type="transmembrane region" description="Helical" evidence="1">
    <location>
        <begin position="73"/>
        <end position="94"/>
    </location>
</feature>
<evidence type="ECO:0000256" key="1">
    <source>
        <dbReference type="SAM" id="Phobius"/>
    </source>
</evidence>
<accession>A0A5N7AQ96</accession>
<evidence type="ECO:0000313" key="3">
    <source>
        <dbReference type="Proteomes" id="UP000326198"/>
    </source>
</evidence>
<feature type="transmembrane region" description="Helical" evidence="1">
    <location>
        <begin position="15"/>
        <end position="34"/>
    </location>
</feature>
<evidence type="ECO:0000313" key="2">
    <source>
        <dbReference type="EMBL" id="KAE8371476.1"/>
    </source>
</evidence>
<dbReference type="AlphaFoldDB" id="A0A5N7AQ96"/>
<keyword evidence="3" id="KW-1185">Reference proteome</keyword>
<feature type="transmembrane region" description="Helical" evidence="1">
    <location>
        <begin position="41"/>
        <end position="61"/>
    </location>
</feature>
<organism evidence="2 3">
    <name type="scientific">Aspergillus bertholletiae</name>
    <dbReference type="NCBI Taxonomy" id="1226010"/>
    <lineage>
        <taxon>Eukaryota</taxon>
        <taxon>Fungi</taxon>
        <taxon>Dikarya</taxon>
        <taxon>Ascomycota</taxon>
        <taxon>Pezizomycotina</taxon>
        <taxon>Eurotiomycetes</taxon>
        <taxon>Eurotiomycetidae</taxon>
        <taxon>Eurotiales</taxon>
        <taxon>Aspergillaceae</taxon>
        <taxon>Aspergillus</taxon>
        <taxon>Aspergillus subgen. Circumdati</taxon>
    </lineage>
</organism>
<keyword evidence="1" id="KW-1133">Transmembrane helix</keyword>
<name>A0A5N7AQ96_9EURO</name>
<proteinExistence type="predicted"/>
<dbReference type="EMBL" id="ML736423">
    <property type="protein sequence ID" value="KAE8371476.1"/>
    <property type="molecule type" value="Genomic_DNA"/>
</dbReference>
<reference evidence="2 3" key="1">
    <citation type="submission" date="2019-04" db="EMBL/GenBank/DDBJ databases">
        <title>Friends and foes A comparative genomics studyof 23 Aspergillus species from section Flavi.</title>
        <authorList>
            <consortium name="DOE Joint Genome Institute"/>
            <person name="Kjaerbolling I."/>
            <person name="Vesth T."/>
            <person name="Frisvad J.C."/>
            <person name="Nybo J.L."/>
            <person name="Theobald S."/>
            <person name="Kildgaard S."/>
            <person name="Isbrandt T."/>
            <person name="Kuo A."/>
            <person name="Sato A."/>
            <person name="Lyhne E.K."/>
            <person name="Kogle M.E."/>
            <person name="Wiebenga A."/>
            <person name="Kun R.S."/>
            <person name="Lubbers R.J."/>
            <person name="Makela M.R."/>
            <person name="Barry K."/>
            <person name="Chovatia M."/>
            <person name="Clum A."/>
            <person name="Daum C."/>
            <person name="Haridas S."/>
            <person name="He G."/>
            <person name="LaButti K."/>
            <person name="Lipzen A."/>
            <person name="Mondo S."/>
            <person name="Riley R."/>
            <person name="Salamov A."/>
            <person name="Simmons B.A."/>
            <person name="Magnuson J.K."/>
            <person name="Henrissat B."/>
            <person name="Mortensen U.H."/>
            <person name="Larsen T.O."/>
            <person name="Devries R.P."/>
            <person name="Grigoriev I.V."/>
            <person name="Machida M."/>
            <person name="Baker S.E."/>
            <person name="Andersen M.R."/>
        </authorList>
    </citation>
    <scope>NUCLEOTIDE SEQUENCE [LARGE SCALE GENOMIC DNA]</scope>
    <source>
        <strain evidence="2 3">IBT 29228</strain>
    </source>
</reference>
<keyword evidence="1" id="KW-0812">Transmembrane</keyword>
<sequence>MGTGYEVRLVRCFHGLNLSVTTYGVLGSFFFNFFRRRQGKVVPILGICFLWSISFLSFFSLEGFVLVGEQRLVPSSSGLILIDNLILVLTLLVLR</sequence>
<keyword evidence="1" id="KW-0472">Membrane</keyword>
<dbReference type="Proteomes" id="UP000326198">
    <property type="component" value="Unassembled WGS sequence"/>
</dbReference>
<gene>
    <name evidence="2" type="ORF">BDV26DRAFT_276020</name>
</gene>
<protein>
    <submittedName>
        <fullName evidence="2">Uncharacterized protein</fullName>
    </submittedName>
</protein>